<name>A0A284S2R5_ARMOS</name>
<dbReference type="EMBL" id="FUEG01000028">
    <property type="protein sequence ID" value="SJL15313.1"/>
    <property type="molecule type" value="Genomic_DNA"/>
</dbReference>
<keyword evidence="2" id="KW-1185">Reference proteome</keyword>
<dbReference type="AlphaFoldDB" id="A0A284S2R5"/>
<evidence type="ECO:0000313" key="1">
    <source>
        <dbReference type="EMBL" id="SJL15313.1"/>
    </source>
</evidence>
<proteinExistence type="predicted"/>
<reference evidence="2" key="1">
    <citation type="journal article" date="2017" name="Nat. Ecol. Evol.">
        <title>Genome expansion and lineage-specific genetic innovations in the forest pathogenic fungi Armillaria.</title>
        <authorList>
            <person name="Sipos G."/>
            <person name="Prasanna A.N."/>
            <person name="Walter M.C."/>
            <person name="O'Connor E."/>
            <person name="Balint B."/>
            <person name="Krizsan K."/>
            <person name="Kiss B."/>
            <person name="Hess J."/>
            <person name="Varga T."/>
            <person name="Slot J."/>
            <person name="Riley R."/>
            <person name="Boka B."/>
            <person name="Rigling D."/>
            <person name="Barry K."/>
            <person name="Lee J."/>
            <person name="Mihaltcheva S."/>
            <person name="LaButti K."/>
            <person name="Lipzen A."/>
            <person name="Waldron R."/>
            <person name="Moloney N.M."/>
            <person name="Sperisen C."/>
            <person name="Kredics L."/>
            <person name="Vagvoelgyi C."/>
            <person name="Patrignani A."/>
            <person name="Fitzpatrick D."/>
            <person name="Nagy I."/>
            <person name="Doyle S."/>
            <person name="Anderson J.B."/>
            <person name="Grigoriev I.V."/>
            <person name="Gueldener U."/>
            <person name="Muensterkoetter M."/>
            <person name="Nagy L.G."/>
        </authorList>
    </citation>
    <scope>NUCLEOTIDE SEQUENCE [LARGE SCALE GENOMIC DNA]</scope>
    <source>
        <strain evidence="2">C18/9</strain>
    </source>
</reference>
<dbReference type="Proteomes" id="UP000219338">
    <property type="component" value="Unassembled WGS sequence"/>
</dbReference>
<protein>
    <submittedName>
        <fullName evidence="1">Uncharacterized protein</fullName>
    </submittedName>
</protein>
<gene>
    <name evidence="1" type="ORF">ARMOST_18806</name>
</gene>
<organism evidence="1 2">
    <name type="scientific">Armillaria ostoyae</name>
    <name type="common">Armillaria root rot fungus</name>
    <dbReference type="NCBI Taxonomy" id="47428"/>
    <lineage>
        <taxon>Eukaryota</taxon>
        <taxon>Fungi</taxon>
        <taxon>Dikarya</taxon>
        <taxon>Basidiomycota</taxon>
        <taxon>Agaricomycotina</taxon>
        <taxon>Agaricomycetes</taxon>
        <taxon>Agaricomycetidae</taxon>
        <taxon>Agaricales</taxon>
        <taxon>Marasmiineae</taxon>
        <taxon>Physalacriaceae</taxon>
        <taxon>Armillaria</taxon>
    </lineage>
</organism>
<accession>A0A284S2R5</accession>
<sequence length="119" mass="13784">MAITFLCGYFRWCFFSHDKDGDELTAYDGVLKFDIEAESDSTLGTTSFNIRRESSTGRLRGLAVPTTVLLSFIPEFITARDGWAKYPVVEPEYRCLMRTWMMSLVLSRRRVNLQDWPIV</sequence>
<evidence type="ECO:0000313" key="2">
    <source>
        <dbReference type="Proteomes" id="UP000219338"/>
    </source>
</evidence>